<evidence type="ECO:0000256" key="2">
    <source>
        <dbReference type="ARBA" id="ARBA00022490"/>
    </source>
</evidence>
<dbReference type="InterPro" id="IPR019775">
    <property type="entry name" value="WD40_repeat_CS"/>
</dbReference>
<accession>A0ABQ0LYQ3</accession>
<feature type="repeat" description="WD" evidence="6">
    <location>
        <begin position="62"/>
        <end position="103"/>
    </location>
</feature>
<protein>
    <submittedName>
        <fullName evidence="7">Mitogen-activated protein kinase organizer 1</fullName>
    </submittedName>
</protein>
<sequence length="333" mass="36553">MTTTVNHVEPVPRNVHAKLEAHRGPVNVARYSKGAGRYVLTGGQDRTVRLWNAATGSEVKTFAAHGYEVLSVSVSHDNAQFASCGGDRSVFLWDVATASTTRRIPGHMGKIHAVEFNEDASVLASGSFDSTVRLWDLKAQTRQPIQVLEEARDAVQTLHVGSTHIITGSLDGHVRTYDLRKGELRSDYIGQPVTSVVPTADSQTLLVTTLDSHIRLMDATTGKLLNDFTGHKNTDYHCRACFGHGEASVICGDENGAVWAWDLLDAKPLPPSPPMKVHQKVITWTEHNPVEKEKIQVSEQVHKGAMDEITPRGIVVESQEVPRMRTKGASRRC</sequence>
<dbReference type="SMART" id="SM00320">
    <property type="entry name" value="WD40"/>
    <property type="match status" value="6"/>
</dbReference>
<dbReference type="PANTHER" id="PTHR22842:SF3">
    <property type="entry name" value="WD REPEAT DOMAIN-CONTAINING PROTEIN 83"/>
    <property type="match status" value="1"/>
</dbReference>
<dbReference type="PROSITE" id="PS50082">
    <property type="entry name" value="WD_REPEATS_2"/>
    <property type="match status" value="3"/>
</dbReference>
<organism evidence="7 8">
    <name type="scientific">Mycena chlorophos</name>
    <name type="common">Agaric fungus</name>
    <name type="synonym">Agaricus chlorophos</name>
    <dbReference type="NCBI Taxonomy" id="658473"/>
    <lineage>
        <taxon>Eukaryota</taxon>
        <taxon>Fungi</taxon>
        <taxon>Dikarya</taxon>
        <taxon>Basidiomycota</taxon>
        <taxon>Agaricomycotina</taxon>
        <taxon>Agaricomycetes</taxon>
        <taxon>Agaricomycetidae</taxon>
        <taxon>Agaricales</taxon>
        <taxon>Marasmiineae</taxon>
        <taxon>Mycenaceae</taxon>
        <taxon>Mycena</taxon>
    </lineage>
</organism>
<proteinExistence type="inferred from homology"/>
<dbReference type="InterPro" id="IPR036322">
    <property type="entry name" value="WD40_repeat_dom_sf"/>
</dbReference>
<dbReference type="InterPro" id="IPR051980">
    <property type="entry name" value="WD_repeat_MORG1"/>
</dbReference>
<dbReference type="InterPro" id="IPR020472">
    <property type="entry name" value="WD40_PAC1"/>
</dbReference>
<dbReference type="InterPro" id="IPR015943">
    <property type="entry name" value="WD40/YVTN_repeat-like_dom_sf"/>
</dbReference>
<feature type="repeat" description="WD" evidence="6">
    <location>
        <begin position="104"/>
        <end position="138"/>
    </location>
</feature>
<dbReference type="PRINTS" id="PR00320">
    <property type="entry name" value="GPROTEINBRPT"/>
</dbReference>
<dbReference type="PANTHER" id="PTHR22842">
    <property type="entry name" value="WD40 REPEAT PROTEIN"/>
    <property type="match status" value="1"/>
</dbReference>
<name>A0ABQ0LYQ3_MYCCL</name>
<keyword evidence="3 6" id="KW-0853">WD repeat</keyword>
<evidence type="ECO:0000313" key="8">
    <source>
        <dbReference type="Proteomes" id="UP000815677"/>
    </source>
</evidence>
<dbReference type="InterPro" id="IPR001680">
    <property type="entry name" value="WD40_rpt"/>
</dbReference>
<reference evidence="7" key="1">
    <citation type="submission" date="2014-09" db="EMBL/GenBank/DDBJ databases">
        <title>Genome sequence of the luminous mushroom Mycena chlorophos for searching fungal bioluminescence genes.</title>
        <authorList>
            <person name="Tanaka Y."/>
            <person name="Kasuga D."/>
            <person name="Oba Y."/>
            <person name="Hase S."/>
            <person name="Sato K."/>
            <person name="Oba Y."/>
            <person name="Sakakibara Y."/>
        </authorList>
    </citation>
    <scope>NUCLEOTIDE SEQUENCE</scope>
</reference>
<evidence type="ECO:0000256" key="5">
    <source>
        <dbReference type="ARBA" id="ARBA00038145"/>
    </source>
</evidence>
<dbReference type="SUPFAM" id="SSF50978">
    <property type="entry name" value="WD40 repeat-like"/>
    <property type="match status" value="1"/>
</dbReference>
<dbReference type="CDD" id="cd00200">
    <property type="entry name" value="WD40"/>
    <property type="match status" value="1"/>
</dbReference>
<keyword evidence="4" id="KW-0677">Repeat</keyword>
<dbReference type="GO" id="GO:0016301">
    <property type="term" value="F:kinase activity"/>
    <property type="evidence" value="ECO:0007669"/>
    <property type="project" value="UniProtKB-KW"/>
</dbReference>
<keyword evidence="8" id="KW-1185">Reference proteome</keyword>
<evidence type="ECO:0000256" key="4">
    <source>
        <dbReference type="ARBA" id="ARBA00022737"/>
    </source>
</evidence>
<keyword evidence="7" id="KW-0418">Kinase</keyword>
<keyword evidence="7" id="KW-0808">Transferase</keyword>
<comment type="similarity">
    <text evidence="5">Belongs to the WD repeat MORG1 family.</text>
</comment>
<evidence type="ECO:0000256" key="6">
    <source>
        <dbReference type="PROSITE-ProRule" id="PRU00221"/>
    </source>
</evidence>
<comment type="subcellular location">
    <subcellularLocation>
        <location evidence="1">Cytoplasm</location>
    </subcellularLocation>
</comment>
<dbReference type="PROSITE" id="PS00678">
    <property type="entry name" value="WD_REPEATS_1"/>
    <property type="match status" value="2"/>
</dbReference>
<feature type="repeat" description="WD" evidence="6">
    <location>
        <begin position="19"/>
        <end position="61"/>
    </location>
</feature>
<dbReference type="PROSITE" id="PS50294">
    <property type="entry name" value="WD_REPEATS_REGION"/>
    <property type="match status" value="3"/>
</dbReference>
<dbReference type="Proteomes" id="UP000815677">
    <property type="component" value="Unassembled WGS sequence"/>
</dbReference>
<dbReference type="Gene3D" id="2.130.10.10">
    <property type="entry name" value="YVTN repeat-like/Quinoprotein amine dehydrogenase"/>
    <property type="match status" value="1"/>
</dbReference>
<evidence type="ECO:0000256" key="3">
    <source>
        <dbReference type="ARBA" id="ARBA00022574"/>
    </source>
</evidence>
<dbReference type="Pfam" id="PF00400">
    <property type="entry name" value="WD40"/>
    <property type="match status" value="4"/>
</dbReference>
<keyword evidence="2" id="KW-0963">Cytoplasm</keyword>
<gene>
    <name evidence="7" type="ORF">MCHLO_12935</name>
</gene>
<dbReference type="EMBL" id="DF849259">
    <property type="protein sequence ID" value="GAT56255.1"/>
    <property type="molecule type" value="Genomic_DNA"/>
</dbReference>
<evidence type="ECO:0000256" key="1">
    <source>
        <dbReference type="ARBA" id="ARBA00004496"/>
    </source>
</evidence>
<evidence type="ECO:0000313" key="7">
    <source>
        <dbReference type="EMBL" id="GAT56255.1"/>
    </source>
</evidence>